<feature type="binding site" evidence="10">
    <location>
        <begin position="263"/>
        <end position="264"/>
    </location>
    <ligand>
        <name>S-adenosyl-L-methionine</name>
        <dbReference type="ChEBI" id="CHEBI:59789"/>
    </ligand>
</feature>
<dbReference type="AlphaFoldDB" id="A0A0C3CTP4"/>
<organism evidence="12 13">
    <name type="scientific">Hebeloma cylindrosporum</name>
    <dbReference type="NCBI Taxonomy" id="76867"/>
    <lineage>
        <taxon>Eukaryota</taxon>
        <taxon>Fungi</taxon>
        <taxon>Dikarya</taxon>
        <taxon>Basidiomycota</taxon>
        <taxon>Agaricomycotina</taxon>
        <taxon>Agaricomycetes</taxon>
        <taxon>Agaricomycetidae</taxon>
        <taxon>Agaricales</taxon>
        <taxon>Agaricineae</taxon>
        <taxon>Hymenogastraceae</taxon>
        <taxon>Hebeloma</taxon>
    </lineage>
</organism>
<keyword evidence="8 10" id="KW-0539">Nucleus</keyword>
<dbReference type="OrthoDB" id="408788at2759"/>
<comment type="subunit">
    <text evidence="10">Monomer.</text>
</comment>
<dbReference type="PROSITE" id="PS51684">
    <property type="entry name" value="SAM_MT_TRM5_TYW2"/>
    <property type="match status" value="1"/>
</dbReference>
<dbReference type="InterPro" id="IPR056744">
    <property type="entry name" value="TRM5/TYW2-like_N"/>
</dbReference>
<keyword evidence="7 10" id="KW-0496">Mitochondrion</keyword>
<dbReference type="GO" id="GO:0005634">
    <property type="term" value="C:nucleus"/>
    <property type="evidence" value="ECO:0007669"/>
    <property type="project" value="UniProtKB-SubCell"/>
</dbReference>
<keyword evidence="5 10" id="KW-0949">S-adenosyl-L-methionine</keyword>
<sequence length="458" mass="51669">MSRHLYLVSSPPPYHGPQDVLDKSAFQKSLSVLGVRVSPEKTGVLLKASVLKNSLMDLPKIRTVVSDPAQPDGDRLVLLRMSEKADIPAEAQAFLDKEAKGLVQYNVDLDYDYWTAEECLHSFLPEELREGAPTGFAMTGHIAHVNLNDEYLPYKNIIGQLILDKNKTVKTVVNKLNSIDTQFRFFKMELIAGKPDYVVEHHESGCRFTFDFTQVYWNSRLHTEHERLVQSFKPDDVIADGFAGVGPFAIPAAKKGCGVLGNDLNPNSAKYFLKNVEDNRVADLVRVTCEDGRDFIRASVSRVYDSPFPAYTGIKPSRVQEEKERKRLQKLAAQGKPIPTPAPIENSKPPRQRIAHFVMNLPDSAIQFLDAFRGLLNDHEGRDLAGIYGEMPMVHCHCFTRELEPEKAELDIRQRVEEKIGHPLTEETSLHLVRSVAPNKEMYCISFRLPRAVAFESK</sequence>
<accession>A0A0C3CTP4</accession>
<evidence type="ECO:0000256" key="5">
    <source>
        <dbReference type="ARBA" id="ARBA00022691"/>
    </source>
</evidence>
<dbReference type="EC" id="2.1.1.228" evidence="10"/>
<dbReference type="InterPro" id="IPR025792">
    <property type="entry name" value="tRNA_Gua_MeTrfase_euk"/>
</dbReference>
<dbReference type="CDD" id="cd02440">
    <property type="entry name" value="AdoMet_MTases"/>
    <property type="match status" value="1"/>
</dbReference>
<evidence type="ECO:0000313" key="12">
    <source>
        <dbReference type="EMBL" id="KIM47474.1"/>
    </source>
</evidence>
<keyword evidence="3 10" id="KW-0489">Methyltransferase</keyword>
<evidence type="ECO:0000259" key="11">
    <source>
        <dbReference type="PROSITE" id="PS51684"/>
    </source>
</evidence>
<feature type="binding site" evidence="10">
    <location>
        <position position="360"/>
    </location>
    <ligand>
        <name>S-adenosyl-L-methionine</name>
        <dbReference type="ChEBI" id="CHEBI:59789"/>
    </ligand>
</feature>
<dbReference type="GO" id="GO:0052906">
    <property type="term" value="F:tRNA (guanine(37)-N1)-methyltransferase activity"/>
    <property type="evidence" value="ECO:0007669"/>
    <property type="project" value="UniProtKB-UniRule"/>
</dbReference>
<dbReference type="PANTHER" id="PTHR23245">
    <property type="entry name" value="TRNA METHYLTRANSFERASE"/>
    <property type="match status" value="1"/>
</dbReference>
<evidence type="ECO:0000256" key="1">
    <source>
        <dbReference type="ARBA" id="ARBA00009775"/>
    </source>
</evidence>
<reference evidence="13" key="2">
    <citation type="submission" date="2015-01" db="EMBL/GenBank/DDBJ databases">
        <title>Evolutionary Origins and Diversification of the Mycorrhizal Mutualists.</title>
        <authorList>
            <consortium name="DOE Joint Genome Institute"/>
            <consortium name="Mycorrhizal Genomics Consortium"/>
            <person name="Kohler A."/>
            <person name="Kuo A."/>
            <person name="Nagy L.G."/>
            <person name="Floudas D."/>
            <person name="Copeland A."/>
            <person name="Barry K.W."/>
            <person name="Cichocki N."/>
            <person name="Veneault-Fourrey C."/>
            <person name="LaButti K."/>
            <person name="Lindquist E.A."/>
            <person name="Lipzen A."/>
            <person name="Lundell T."/>
            <person name="Morin E."/>
            <person name="Murat C."/>
            <person name="Riley R."/>
            <person name="Ohm R."/>
            <person name="Sun H."/>
            <person name="Tunlid A."/>
            <person name="Henrissat B."/>
            <person name="Grigoriev I.V."/>
            <person name="Hibbett D.S."/>
            <person name="Martin F."/>
        </authorList>
    </citation>
    <scope>NUCLEOTIDE SEQUENCE [LARGE SCALE GENOMIC DNA]</scope>
    <source>
        <strain evidence="13">h7</strain>
    </source>
</reference>
<dbReference type="Gene3D" id="3.30.300.110">
    <property type="entry name" value="Met-10+ protein-like domains"/>
    <property type="match status" value="1"/>
</dbReference>
<gene>
    <name evidence="10" type="primary">TRM5</name>
    <name evidence="12" type="ORF">M413DRAFT_15695</name>
</gene>
<dbReference type="HOGENOM" id="CLU_022610_2_3_1"/>
<comment type="function">
    <text evidence="10">Specifically methylates the N1 position of guanosine-37 in various cytoplasmic and mitochondrial tRNAs. Methylation is not dependent on the nature of the nucleoside 5' of the target nucleoside. This is the first step in the biosynthesis of wybutosine (yW), a modified base adjacent to the anticodon of tRNAs and required for accurate decoding.</text>
</comment>
<dbReference type="Proteomes" id="UP000053424">
    <property type="component" value="Unassembled WGS sequence"/>
</dbReference>
<comment type="catalytic activity">
    <reaction evidence="9 10">
        <text>guanosine(37) in tRNA + S-adenosyl-L-methionine = N(1)-methylguanosine(37) in tRNA + S-adenosyl-L-homocysteine + H(+)</text>
        <dbReference type="Rhea" id="RHEA:36899"/>
        <dbReference type="Rhea" id="RHEA-COMP:10145"/>
        <dbReference type="Rhea" id="RHEA-COMP:10147"/>
        <dbReference type="ChEBI" id="CHEBI:15378"/>
        <dbReference type="ChEBI" id="CHEBI:57856"/>
        <dbReference type="ChEBI" id="CHEBI:59789"/>
        <dbReference type="ChEBI" id="CHEBI:73542"/>
        <dbReference type="ChEBI" id="CHEBI:74269"/>
        <dbReference type="EC" id="2.1.1.228"/>
    </reaction>
</comment>
<dbReference type="InterPro" id="IPR030382">
    <property type="entry name" value="MeTrfase_TRM5/TYW2"/>
</dbReference>
<evidence type="ECO:0000256" key="8">
    <source>
        <dbReference type="ARBA" id="ARBA00023242"/>
    </source>
</evidence>
<feature type="domain" description="SAM-dependent methyltransferase TRM5/TYW2-type" evidence="11">
    <location>
        <begin position="136"/>
        <end position="451"/>
    </location>
</feature>
<dbReference type="Pfam" id="PF25133">
    <property type="entry name" value="TYW2_N_2"/>
    <property type="match status" value="1"/>
</dbReference>
<dbReference type="GO" id="GO:0005759">
    <property type="term" value="C:mitochondrial matrix"/>
    <property type="evidence" value="ECO:0007669"/>
    <property type="project" value="UniProtKB-SubCell"/>
</dbReference>
<evidence type="ECO:0000256" key="9">
    <source>
        <dbReference type="ARBA" id="ARBA00047783"/>
    </source>
</evidence>
<proteinExistence type="inferred from homology"/>
<name>A0A0C3CTP4_HEBCY</name>
<dbReference type="SUPFAM" id="SSF53335">
    <property type="entry name" value="S-adenosyl-L-methionine-dependent methyltransferases"/>
    <property type="match status" value="1"/>
</dbReference>
<dbReference type="Pfam" id="PF02475">
    <property type="entry name" value="TRM5-TYW2_MTfase"/>
    <property type="match status" value="1"/>
</dbReference>
<keyword evidence="4 10" id="KW-0808">Transferase</keyword>
<comment type="similarity">
    <text evidence="1">Belongs to the class I-like SAM-binding methyltransferase superfamily. TRM5/TYW2 family.</text>
</comment>
<keyword evidence="6 10" id="KW-0819">tRNA processing</keyword>
<dbReference type="HAMAP" id="MF_03152">
    <property type="entry name" value="TRM5"/>
    <property type="match status" value="1"/>
</dbReference>
<comment type="similarity">
    <text evidence="10">Belongs to the TRM5 / TYW2 family.</text>
</comment>
<evidence type="ECO:0000313" key="13">
    <source>
        <dbReference type="Proteomes" id="UP000053424"/>
    </source>
</evidence>
<keyword evidence="13" id="KW-1185">Reference proteome</keyword>
<comment type="subcellular location">
    <subcellularLocation>
        <location evidence="10">Mitochondrion matrix</location>
    </subcellularLocation>
    <subcellularLocation>
        <location evidence="10">Nucleus</location>
    </subcellularLocation>
    <subcellularLocation>
        <location evidence="10">Cytoplasm</location>
    </subcellularLocation>
    <text evidence="10">Predominantly in the mitochondria and in the nucleus.</text>
</comment>
<evidence type="ECO:0000256" key="6">
    <source>
        <dbReference type="ARBA" id="ARBA00022694"/>
    </source>
</evidence>
<evidence type="ECO:0000256" key="2">
    <source>
        <dbReference type="ARBA" id="ARBA00022490"/>
    </source>
</evidence>
<evidence type="ECO:0000256" key="3">
    <source>
        <dbReference type="ARBA" id="ARBA00022603"/>
    </source>
</evidence>
<feature type="binding site" evidence="10">
    <location>
        <position position="225"/>
    </location>
    <ligand>
        <name>S-adenosyl-L-methionine</name>
        <dbReference type="ChEBI" id="CHEBI:59789"/>
    </ligand>
</feature>
<evidence type="ECO:0000256" key="4">
    <source>
        <dbReference type="ARBA" id="ARBA00022679"/>
    </source>
</evidence>
<feature type="binding site" evidence="10">
    <location>
        <begin position="291"/>
        <end position="292"/>
    </location>
    <ligand>
        <name>S-adenosyl-L-methionine</name>
        <dbReference type="ChEBI" id="CHEBI:59789"/>
    </ligand>
</feature>
<dbReference type="InterPro" id="IPR029063">
    <property type="entry name" value="SAM-dependent_MTases_sf"/>
</dbReference>
<dbReference type="GO" id="GO:0002939">
    <property type="term" value="P:tRNA N1-guanine methylation"/>
    <property type="evidence" value="ECO:0007669"/>
    <property type="project" value="TreeGrafter"/>
</dbReference>
<protein>
    <recommendedName>
        <fullName evidence="10">tRNA (guanine(37)-N1)-methyltransferase</fullName>
        <ecNumber evidence="10">2.1.1.228</ecNumber>
    </recommendedName>
    <alternativeName>
        <fullName evidence="10">M1G-methyltransferase</fullName>
    </alternativeName>
    <alternativeName>
        <fullName evidence="10">tRNA [GM37] methyltransferase</fullName>
    </alternativeName>
    <alternativeName>
        <fullName evidence="10">tRNA methyltransferase 5</fullName>
    </alternativeName>
</protein>
<evidence type="ECO:0000256" key="7">
    <source>
        <dbReference type="ARBA" id="ARBA00023128"/>
    </source>
</evidence>
<dbReference type="EMBL" id="KN831769">
    <property type="protein sequence ID" value="KIM47474.1"/>
    <property type="molecule type" value="Genomic_DNA"/>
</dbReference>
<dbReference type="Gene3D" id="3.40.50.150">
    <property type="entry name" value="Vaccinia Virus protein VP39"/>
    <property type="match status" value="1"/>
</dbReference>
<dbReference type="FunFam" id="3.30.300.110:FF:000001">
    <property type="entry name" value="tRNA (guanine(37)-N1)-methyltransferase"/>
    <property type="match status" value="1"/>
</dbReference>
<dbReference type="STRING" id="686832.A0A0C3CTP4"/>
<reference evidence="12 13" key="1">
    <citation type="submission" date="2014-04" db="EMBL/GenBank/DDBJ databases">
        <authorList>
            <consortium name="DOE Joint Genome Institute"/>
            <person name="Kuo A."/>
            <person name="Gay G."/>
            <person name="Dore J."/>
            <person name="Kohler A."/>
            <person name="Nagy L.G."/>
            <person name="Floudas D."/>
            <person name="Copeland A."/>
            <person name="Barry K.W."/>
            <person name="Cichocki N."/>
            <person name="Veneault-Fourrey C."/>
            <person name="LaButti K."/>
            <person name="Lindquist E.A."/>
            <person name="Lipzen A."/>
            <person name="Lundell T."/>
            <person name="Morin E."/>
            <person name="Murat C."/>
            <person name="Sun H."/>
            <person name="Tunlid A."/>
            <person name="Henrissat B."/>
            <person name="Grigoriev I.V."/>
            <person name="Hibbett D.S."/>
            <person name="Martin F."/>
            <person name="Nordberg H.P."/>
            <person name="Cantor M.N."/>
            <person name="Hua S.X."/>
        </authorList>
    </citation>
    <scope>NUCLEOTIDE SEQUENCE [LARGE SCALE GENOMIC DNA]</scope>
    <source>
        <strain evidence="13">h7</strain>
    </source>
</reference>
<dbReference type="GO" id="GO:0070901">
    <property type="term" value="P:mitochondrial tRNA methylation"/>
    <property type="evidence" value="ECO:0007669"/>
    <property type="project" value="TreeGrafter"/>
</dbReference>
<dbReference type="PANTHER" id="PTHR23245:SF36">
    <property type="entry name" value="TRNA (GUANINE(37)-N1)-METHYLTRANSFERASE"/>
    <property type="match status" value="1"/>
</dbReference>
<dbReference type="InterPro" id="IPR056743">
    <property type="entry name" value="TRM5-TYW2-like_MTfase"/>
</dbReference>
<evidence type="ECO:0000256" key="10">
    <source>
        <dbReference type="HAMAP-Rule" id="MF_03152"/>
    </source>
</evidence>
<keyword evidence="2 10" id="KW-0963">Cytoplasm</keyword>